<keyword evidence="2" id="KW-1185">Reference proteome</keyword>
<dbReference type="Proteomes" id="UP000789901">
    <property type="component" value="Unassembled WGS sequence"/>
</dbReference>
<sequence>MESILLLMILSNYQVDVSPAIAGYSKDFIYINEEEAIDSITPFTLYHQDKLDTIKLNLANLVGINQEHACLNSNVRYLLVKISRINYIWTQSNLDDFLRKSTSNIVSSTTKDLINFFYKSGTHCISEITFGNCVYQIFTDMLEPTLIMQYASELKLASQNPLPNDLKEQFQSILINTTAIGLKLTSLIEYSDSNPLRLEWSITFALMVKQLDSNNHNNEVPSSIDIKYVFNDEYLRNTFFLQINPRMINGIEFLLISMESISHARLNDNNELKIAAKKFVKWIFKFTSTLQNEQDENSIKIQASLELEKEERAFEIYSENYLQIDQALTTIDNQIYNLKYKLDNGKKDMEFSFKKLLSIAIGTIFIAGDLKKIDTISGPMGKIFDKVGNIVTTIQKVNKLVKFLKETETKFSVPTPDYTLSSIMALDWEEELIETFEARVSLLTRQLVKILMDQDKALQYEYFTKPVFLKSYKIDYLLEIASKQDASLIKELKGFPTPSVDLSQLYIHHMVVPSDILSNTGSSGLYFDIPTNKPFFKDYYRIRVNEIQIILKDDSINTRDKKIYFEISTNASLFYNIGYNPNLKEYTKNYYFFDHTQDLLFSRFYDVEKKKYDANMINPNFSDTFVQITPFTGWQICIPRDHSVYNQNLEFLSSTILINVIFKLNVIPVI</sequence>
<gene>
    <name evidence="1" type="ORF">GMARGA_LOCUS15069</name>
</gene>
<evidence type="ECO:0000313" key="1">
    <source>
        <dbReference type="EMBL" id="CAG8737993.1"/>
    </source>
</evidence>
<name>A0ABN7V6Q6_GIGMA</name>
<proteinExistence type="predicted"/>
<protein>
    <submittedName>
        <fullName evidence="1">26484_t:CDS:1</fullName>
    </submittedName>
</protein>
<dbReference type="EMBL" id="CAJVQB010010240">
    <property type="protein sequence ID" value="CAG8737993.1"/>
    <property type="molecule type" value="Genomic_DNA"/>
</dbReference>
<accession>A0ABN7V6Q6</accession>
<evidence type="ECO:0000313" key="2">
    <source>
        <dbReference type="Proteomes" id="UP000789901"/>
    </source>
</evidence>
<reference evidence="1 2" key="1">
    <citation type="submission" date="2021-06" db="EMBL/GenBank/DDBJ databases">
        <authorList>
            <person name="Kallberg Y."/>
            <person name="Tangrot J."/>
            <person name="Rosling A."/>
        </authorList>
    </citation>
    <scope>NUCLEOTIDE SEQUENCE [LARGE SCALE GENOMIC DNA]</scope>
    <source>
        <strain evidence="1 2">120-4 pot B 10/14</strain>
    </source>
</reference>
<organism evidence="1 2">
    <name type="scientific">Gigaspora margarita</name>
    <dbReference type="NCBI Taxonomy" id="4874"/>
    <lineage>
        <taxon>Eukaryota</taxon>
        <taxon>Fungi</taxon>
        <taxon>Fungi incertae sedis</taxon>
        <taxon>Mucoromycota</taxon>
        <taxon>Glomeromycotina</taxon>
        <taxon>Glomeromycetes</taxon>
        <taxon>Diversisporales</taxon>
        <taxon>Gigasporaceae</taxon>
        <taxon>Gigaspora</taxon>
    </lineage>
</organism>
<comment type="caution">
    <text evidence="1">The sequence shown here is derived from an EMBL/GenBank/DDBJ whole genome shotgun (WGS) entry which is preliminary data.</text>
</comment>